<dbReference type="PANTHER" id="PTHR16052">
    <property type="entry name" value="TBCC DOMAIN-CONTAINING PROTEIN 1"/>
    <property type="match status" value="1"/>
</dbReference>
<dbReference type="RefSeq" id="XP_038055577.1">
    <property type="nucleotide sequence ID" value="XM_038199649.1"/>
</dbReference>
<sequence length="551" mass="61221">MAVNASLWLKFDPFHIGALQVSPHPKLSVHYLRKIAVYAKTKGKAGFPNLSYPVWKHIALNKLNICEDLAWMFFEGYDLLCECPAETRLKLAEKLQGCKTPQEKEFIKNQASVDTLEFLIYLFIQQVHKISLRSSLVSGEEWPTRPRSPDVDSRGGTINSKSLDENTHMTFLQTHLSDMLSLLVEADPYAGSATDVLMSLQSVQAMSFILEGSADGNKTVKPIHDLAKTQGLQLRSGYSKITLAFTCRTFESWIRTSLVANPYGVAACISAGHRLSWPTAGADGDAAKRGRMATNAQKAPSKSKLVILSQICKQTLAKSSATLVNARVKVHRCHHAFIYLLSPLKFVSIEKCRHSTIVLGAVETTVHLSGCEDTKVITATRRCSVSGSTLCTLHLLTPTRPLLLGGNDAITLAPYHTHYPTMQQDMAQVGVGEHPNVWDQPLCIGPDHQEDNPVYELMKPKDFFTFVIPFEMQGETTEIPGGLPARFERALTERNRQIQSWQQMVKEAGLSSAKRKQFQALVESRFQAWLEESGHKRELDSLVPAHASLAK</sequence>
<comment type="similarity">
    <text evidence="3">Belongs to the TBCC family.</text>
</comment>
<accession>A0A913ZVK6</accession>
<evidence type="ECO:0000256" key="5">
    <source>
        <dbReference type="ARBA" id="ARBA00022490"/>
    </source>
</evidence>
<dbReference type="GO" id="GO:0051684">
    <property type="term" value="P:maintenance of Golgi location"/>
    <property type="evidence" value="ECO:0007669"/>
    <property type="project" value="TreeGrafter"/>
</dbReference>
<name>A0A913ZVK6_PATMI</name>
<dbReference type="InterPro" id="IPR017901">
    <property type="entry name" value="C-CAP_CF_C-like"/>
</dbReference>
<evidence type="ECO:0000259" key="8">
    <source>
        <dbReference type="PROSITE" id="PS51329"/>
    </source>
</evidence>
<evidence type="ECO:0000313" key="10">
    <source>
        <dbReference type="Proteomes" id="UP000887568"/>
    </source>
</evidence>
<dbReference type="Gene3D" id="2.160.20.70">
    <property type="match status" value="1"/>
</dbReference>
<dbReference type="InterPro" id="IPR006599">
    <property type="entry name" value="CARP_motif"/>
</dbReference>
<dbReference type="SMART" id="SM00673">
    <property type="entry name" value="CARP"/>
    <property type="match status" value="2"/>
</dbReference>
<feature type="region of interest" description="Disordered" evidence="7">
    <location>
        <begin position="140"/>
        <end position="159"/>
    </location>
</feature>
<evidence type="ECO:0000256" key="2">
    <source>
        <dbReference type="ARBA" id="ARBA00004647"/>
    </source>
</evidence>
<evidence type="ECO:0000256" key="3">
    <source>
        <dbReference type="ARBA" id="ARBA00008848"/>
    </source>
</evidence>
<keyword evidence="10" id="KW-1185">Reference proteome</keyword>
<dbReference type="EnsemblMetazoa" id="XM_038199649.1">
    <property type="protein sequence ID" value="XP_038055577.1"/>
    <property type="gene ID" value="LOC119727645"/>
</dbReference>
<dbReference type="PANTHER" id="PTHR16052:SF0">
    <property type="entry name" value="TBCC DOMAIN-CONTAINING PROTEIN 1"/>
    <property type="match status" value="1"/>
</dbReference>
<dbReference type="RefSeq" id="XP_038055561.1">
    <property type="nucleotide sequence ID" value="XM_038199633.1"/>
</dbReference>
<protein>
    <recommendedName>
        <fullName evidence="4">TBCC domain-containing protein 1</fullName>
    </recommendedName>
</protein>
<dbReference type="OrthoDB" id="427777at2759"/>
<dbReference type="InterPro" id="IPR016098">
    <property type="entry name" value="CAP/MinC_C"/>
</dbReference>
<evidence type="ECO:0000256" key="1">
    <source>
        <dbReference type="ARBA" id="ARBA00004300"/>
    </source>
</evidence>
<dbReference type="InterPro" id="IPR039589">
    <property type="entry name" value="TBCC1"/>
</dbReference>
<dbReference type="GeneID" id="119727645"/>
<feature type="compositionally biased region" description="Basic and acidic residues" evidence="7">
    <location>
        <begin position="142"/>
        <end position="153"/>
    </location>
</feature>
<comment type="subcellular location">
    <subcellularLocation>
        <location evidence="1">Cytoplasm</location>
        <location evidence="1">Cytoskeleton</location>
        <location evidence="1">Microtubule organizing center</location>
        <location evidence="1">Centrosome</location>
    </subcellularLocation>
    <subcellularLocation>
        <location evidence="2">Cytoplasm</location>
        <location evidence="2">Cytoskeleton</location>
        <location evidence="2">Spindle pole</location>
    </subcellularLocation>
</comment>
<feature type="domain" description="C-CAP/cofactor C-like" evidence="8">
    <location>
        <begin position="300"/>
        <end position="431"/>
    </location>
</feature>
<dbReference type="Pfam" id="PF07986">
    <property type="entry name" value="TBCC"/>
    <property type="match status" value="1"/>
</dbReference>
<evidence type="ECO:0000256" key="7">
    <source>
        <dbReference type="SAM" id="MobiDB-lite"/>
    </source>
</evidence>
<dbReference type="AlphaFoldDB" id="A0A913ZVK6"/>
<evidence type="ECO:0000313" key="9">
    <source>
        <dbReference type="EnsemblMetazoa" id="XP_038055577.1"/>
    </source>
</evidence>
<evidence type="ECO:0000256" key="4">
    <source>
        <dbReference type="ARBA" id="ARBA00017559"/>
    </source>
</evidence>
<keyword evidence="6" id="KW-0206">Cytoskeleton</keyword>
<dbReference type="PROSITE" id="PS51329">
    <property type="entry name" value="C_CAP_COFACTOR_C"/>
    <property type="match status" value="1"/>
</dbReference>
<organism evidence="9 10">
    <name type="scientific">Patiria miniata</name>
    <name type="common">Bat star</name>
    <name type="synonym">Asterina miniata</name>
    <dbReference type="NCBI Taxonomy" id="46514"/>
    <lineage>
        <taxon>Eukaryota</taxon>
        <taxon>Metazoa</taxon>
        <taxon>Echinodermata</taxon>
        <taxon>Eleutherozoa</taxon>
        <taxon>Asterozoa</taxon>
        <taxon>Asteroidea</taxon>
        <taxon>Valvatacea</taxon>
        <taxon>Valvatida</taxon>
        <taxon>Asterinidae</taxon>
        <taxon>Patiria</taxon>
    </lineage>
</organism>
<evidence type="ECO:0000256" key="6">
    <source>
        <dbReference type="ARBA" id="ARBA00023212"/>
    </source>
</evidence>
<dbReference type="CTD" id="55171"/>
<dbReference type="InterPro" id="IPR012945">
    <property type="entry name" value="Tubulin-bd_cofactor_C_dom"/>
</dbReference>
<dbReference type="GO" id="GO:0051661">
    <property type="term" value="P:maintenance of centrosome location"/>
    <property type="evidence" value="ECO:0007669"/>
    <property type="project" value="TreeGrafter"/>
</dbReference>
<dbReference type="EnsemblMetazoa" id="XM_038199641.1">
    <property type="protein sequence ID" value="XP_038055569.1"/>
    <property type="gene ID" value="LOC119727645"/>
</dbReference>
<keyword evidence="5" id="KW-0963">Cytoplasm</keyword>
<reference evidence="9" key="1">
    <citation type="submission" date="2022-11" db="UniProtKB">
        <authorList>
            <consortium name="EnsemblMetazoa"/>
        </authorList>
    </citation>
    <scope>IDENTIFICATION</scope>
</reference>
<dbReference type="GO" id="GO:0031616">
    <property type="term" value="C:spindle pole centrosome"/>
    <property type="evidence" value="ECO:0007669"/>
    <property type="project" value="TreeGrafter"/>
</dbReference>
<dbReference type="EnsemblMetazoa" id="XM_038199633.1">
    <property type="protein sequence ID" value="XP_038055561.1"/>
    <property type="gene ID" value="LOC119727645"/>
</dbReference>
<proteinExistence type="inferred from homology"/>
<dbReference type="Proteomes" id="UP000887568">
    <property type="component" value="Unplaced"/>
</dbReference>
<dbReference type="RefSeq" id="XP_038055569.1">
    <property type="nucleotide sequence ID" value="XM_038199641.1"/>
</dbReference>
<dbReference type="OMA" id="VPNAWDQ"/>